<keyword evidence="1" id="KW-1133">Transmembrane helix</keyword>
<evidence type="ECO:0008006" key="4">
    <source>
        <dbReference type="Google" id="ProtNLM"/>
    </source>
</evidence>
<evidence type="ECO:0000313" key="2">
    <source>
        <dbReference type="EMBL" id="ASV76386.1"/>
    </source>
</evidence>
<gene>
    <name evidence="2" type="ORF">THTE_3785</name>
</gene>
<protein>
    <recommendedName>
        <fullName evidence="4">Methane oxygenase PmoA</fullName>
    </recommendedName>
</protein>
<dbReference type="AlphaFoldDB" id="A0A286RKA2"/>
<dbReference type="Proteomes" id="UP000215086">
    <property type="component" value="Chromosome"/>
</dbReference>
<evidence type="ECO:0000256" key="1">
    <source>
        <dbReference type="SAM" id="Phobius"/>
    </source>
</evidence>
<name>A0A286RKA2_9BACT</name>
<proteinExistence type="predicted"/>
<dbReference type="EMBL" id="CP018477">
    <property type="protein sequence ID" value="ASV76386.1"/>
    <property type="molecule type" value="Genomic_DNA"/>
</dbReference>
<dbReference type="KEGG" id="ttf:THTE_3785"/>
<feature type="transmembrane region" description="Helical" evidence="1">
    <location>
        <begin position="33"/>
        <end position="57"/>
    </location>
</feature>
<evidence type="ECO:0000313" key="3">
    <source>
        <dbReference type="Proteomes" id="UP000215086"/>
    </source>
</evidence>
<keyword evidence="1" id="KW-0812">Transmembrane</keyword>
<keyword evidence="1" id="KW-0472">Membrane</keyword>
<dbReference type="Pfam" id="PF14100">
    <property type="entry name" value="DUF6807"/>
    <property type="match status" value="1"/>
</dbReference>
<organism evidence="2 3">
    <name type="scientific">Thermogutta terrifontis</name>
    <dbReference type="NCBI Taxonomy" id="1331910"/>
    <lineage>
        <taxon>Bacteria</taxon>
        <taxon>Pseudomonadati</taxon>
        <taxon>Planctomycetota</taxon>
        <taxon>Planctomycetia</taxon>
        <taxon>Pirellulales</taxon>
        <taxon>Thermoguttaceae</taxon>
        <taxon>Thermogutta</taxon>
    </lineage>
</organism>
<dbReference type="InterPro" id="IPR029475">
    <property type="entry name" value="DUF6807"/>
</dbReference>
<reference evidence="2 3" key="1">
    <citation type="journal article" name="Front. Microbiol.">
        <title>Sugar Metabolism of the First Thermophilic Planctomycete Thermogutta terrifontis: Comparative Genomic and Transcriptomic Approaches.</title>
        <authorList>
            <person name="Elcheninov A.G."/>
            <person name="Menzel P."/>
            <person name="Gudbergsdottir S.R."/>
            <person name="Slesarev A.I."/>
            <person name="Kadnikov V.V."/>
            <person name="Krogh A."/>
            <person name="Bonch-Osmolovskaya E.A."/>
            <person name="Peng X."/>
            <person name="Kublanov I.V."/>
        </authorList>
    </citation>
    <scope>NUCLEOTIDE SEQUENCE [LARGE SCALE GENOMIC DNA]</scope>
    <source>
        <strain evidence="2 3">R1</strain>
    </source>
</reference>
<dbReference type="OrthoDB" id="242279at2"/>
<accession>A0A286RKA2</accession>
<sequence>MRPFAKGCTDMAYVVFAKQLAGRALPLGRKRIIPAWMVAGPALVLGGVLTGFCWGQVKEPPSPENFPALQVVPEPYGQASFMFVPLRQELCRFHFGPGLQRPFLYPVNSPEGWPLTRMGHPHDPVTHSHHNSVWISHADVNGFDFWADRPQTQIVCSRVSEYNESAGDSLRAWLIAELEWRAEGQPILKERRLIEVKVPVDSSLAWRSPKEALAGGYFILIESRFTPVEKAVTFGDTPFGLIGVRMTKTIGVRDGGGRILNSDGLVNEKEVFRKPAKWVDYSGYITPDVAGGITLFDHPQNEGFPHPFHVRDDGWMGICLSFQRPVVIPPDGNFTVKYGLWCHRGVPDRQIIERQWESFTTWVGLEASKP</sequence>
<keyword evidence="3" id="KW-1185">Reference proteome</keyword>
<dbReference type="RefSeq" id="WP_095416183.1">
    <property type="nucleotide sequence ID" value="NZ_CP018477.1"/>
</dbReference>